<organism evidence="3 4">
    <name type="scientific">Datura stramonium</name>
    <name type="common">Jimsonweed</name>
    <name type="synonym">Common thornapple</name>
    <dbReference type="NCBI Taxonomy" id="4076"/>
    <lineage>
        <taxon>Eukaryota</taxon>
        <taxon>Viridiplantae</taxon>
        <taxon>Streptophyta</taxon>
        <taxon>Embryophyta</taxon>
        <taxon>Tracheophyta</taxon>
        <taxon>Spermatophyta</taxon>
        <taxon>Magnoliopsida</taxon>
        <taxon>eudicotyledons</taxon>
        <taxon>Gunneridae</taxon>
        <taxon>Pentapetalae</taxon>
        <taxon>asterids</taxon>
        <taxon>lamiids</taxon>
        <taxon>Solanales</taxon>
        <taxon>Solanaceae</taxon>
        <taxon>Solanoideae</taxon>
        <taxon>Datureae</taxon>
        <taxon>Datura</taxon>
    </lineage>
</organism>
<dbReference type="EMBL" id="JACEIK010001987">
    <property type="protein sequence ID" value="MCD7473538.1"/>
    <property type="molecule type" value="Genomic_DNA"/>
</dbReference>
<keyword evidence="2" id="KW-0472">Membrane</keyword>
<sequence length="156" mass="17711">MEDGLFIQEATDRFWVRAIVLLLAVENKAMCLCLLAMLIWGLKFVGEYSPEANRFLRRSSTSGGVSKGHYAVYVGEGQKKRFVVPVSYLSHPLFQDLLTRAEQEFGFDHQMGGLTIPLKENVFIDHTSRLTRSVAAEQVLKHLHAIAALVWRRLVH</sequence>
<dbReference type="InterPro" id="IPR003676">
    <property type="entry name" value="SAUR_fam"/>
</dbReference>
<proteinExistence type="inferred from homology"/>
<comment type="similarity">
    <text evidence="1">Belongs to the ARG7 family.</text>
</comment>
<gene>
    <name evidence="3" type="ORF">HAX54_015448</name>
</gene>
<dbReference type="PANTHER" id="PTHR31929">
    <property type="entry name" value="SAUR-LIKE AUXIN-RESPONSIVE PROTEIN FAMILY-RELATED"/>
    <property type="match status" value="1"/>
</dbReference>
<evidence type="ECO:0000313" key="4">
    <source>
        <dbReference type="Proteomes" id="UP000823775"/>
    </source>
</evidence>
<keyword evidence="2" id="KW-1133">Transmembrane helix</keyword>
<comment type="caution">
    <text evidence="3">The sequence shown here is derived from an EMBL/GenBank/DDBJ whole genome shotgun (WGS) entry which is preliminary data.</text>
</comment>
<reference evidence="3 4" key="1">
    <citation type="journal article" date="2021" name="BMC Genomics">
        <title>Datura genome reveals duplications of psychoactive alkaloid biosynthetic genes and high mutation rate following tissue culture.</title>
        <authorList>
            <person name="Rajewski A."/>
            <person name="Carter-House D."/>
            <person name="Stajich J."/>
            <person name="Litt A."/>
        </authorList>
    </citation>
    <scope>NUCLEOTIDE SEQUENCE [LARGE SCALE GENOMIC DNA]</scope>
    <source>
        <strain evidence="3">AR-01</strain>
    </source>
</reference>
<keyword evidence="2" id="KW-0812">Transmembrane</keyword>
<accession>A0ABS8TS96</accession>
<protein>
    <submittedName>
        <fullName evidence="3">Uncharacterized protein</fullName>
    </submittedName>
</protein>
<dbReference type="Proteomes" id="UP000823775">
    <property type="component" value="Unassembled WGS sequence"/>
</dbReference>
<evidence type="ECO:0000256" key="2">
    <source>
        <dbReference type="SAM" id="Phobius"/>
    </source>
</evidence>
<evidence type="ECO:0000313" key="3">
    <source>
        <dbReference type="EMBL" id="MCD7473538.1"/>
    </source>
</evidence>
<keyword evidence="4" id="KW-1185">Reference proteome</keyword>
<feature type="transmembrane region" description="Helical" evidence="2">
    <location>
        <begin position="14"/>
        <end position="40"/>
    </location>
</feature>
<evidence type="ECO:0000256" key="1">
    <source>
        <dbReference type="ARBA" id="ARBA00006974"/>
    </source>
</evidence>
<dbReference type="Pfam" id="PF02519">
    <property type="entry name" value="Auxin_inducible"/>
    <property type="match status" value="1"/>
</dbReference>
<name>A0ABS8TS96_DATST</name>